<protein>
    <submittedName>
        <fullName evidence="2">Uncharacterized protein</fullName>
    </submittedName>
</protein>
<name>A0A7G9W3H8_9CAUD</name>
<feature type="transmembrane region" description="Helical" evidence="1">
    <location>
        <begin position="36"/>
        <end position="55"/>
    </location>
</feature>
<keyword evidence="1" id="KW-1133">Transmembrane helix</keyword>
<sequence>MKKIICNYRYWVLLILGTIAMLGIMAVPADELPFTSWLYTLVSSKLIAVAAGYIFHRLYLRWEKRGTIDELTNFVSNY</sequence>
<organism evidence="2">
    <name type="scientific">Bacteroides phage F2</name>
    <dbReference type="NCBI Taxonomy" id="2762303"/>
    <lineage>
        <taxon>Viruses</taxon>
        <taxon>Duplodnaviria</taxon>
        <taxon>Heunggongvirae</taxon>
        <taxon>Uroviricota</taxon>
        <taxon>Caudoviricetes</taxon>
    </lineage>
</organism>
<keyword evidence="1" id="KW-0472">Membrane</keyword>
<evidence type="ECO:0000256" key="1">
    <source>
        <dbReference type="SAM" id="Phobius"/>
    </source>
</evidence>
<keyword evidence="1" id="KW-0812">Transmembrane</keyword>
<proteinExistence type="predicted"/>
<evidence type="ECO:0000313" key="2">
    <source>
        <dbReference type="EMBL" id="QNO13191.1"/>
    </source>
</evidence>
<accession>A0A7G9W3H8</accession>
<reference evidence="2" key="1">
    <citation type="submission" date="2020-07" db="EMBL/GenBank/DDBJ databases">
        <title>Isolation of gut associated lytic bacteriophages infecting Bacteroides uniformis.</title>
        <authorList>
            <person name="Hedzet S."/>
            <person name="Accetto T."/>
            <person name="Rupnik M."/>
        </authorList>
    </citation>
    <scope>NUCLEOTIDE SEQUENCE</scope>
</reference>
<dbReference type="EMBL" id="MT806186">
    <property type="protein sequence ID" value="QNO13191.1"/>
    <property type="molecule type" value="Genomic_DNA"/>
</dbReference>
<gene>
    <name evidence="2" type="ORF">BacuniF2_00020</name>
</gene>